<keyword evidence="10" id="KW-1185">Reference proteome</keyword>
<dbReference type="Gene3D" id="1.10.533.10">
    <property type="entry name" value="Death Domain, Fas"/>
    <property type="match status" value="1"/>
</dbReference>
<evidence type="ECO:0000313" key="9">
    <source>
        <dbReference type="Ensembl" id="ENSEBUP00000011417.1"/>
    </source>
</evidence>
<evidence type="ECO:0000256" key="6">
    <source>
        <dbReference type="SAM" id="MobiDB-lite"/>
    </source>
</evidence>
<reference evidence="9" key="2">
    <citation type="submission" date="2025-09" db="UniProtKB">
        <authorList>
            <consortium name="Ensembl"/>
        </authorList>
    </citation>
    <scope>IDENTIFICATION</scope>
</reference>
<organism evidence="9 10">
    <name type="scientific">Eptatretus burgeri</name>
    <name type="common">Inshore hagfish</name>
    <dbReference type="NCBI Taxonomy" id="7764"/>
    <lineage>
        <taxon>Eukaryota</taxon>
        <taxon>Metazoa</taxon>
        <taxon>Chordata</taxon>
        <taxon>Craniata</taxon>
        <taxon>Vertebrata</taxon>
        <taxon>Cyclostomata</taxon>
        <taxon>Myxini</taxon>
        <taxon>Myxiniformes</taxon>
        <taxon>Myxinidae</taxon>
        <taxon>Eptatretinae</taxon>
        <taxon>Eptatretus</taxon>
    </lineage>
</organism>
<dbReference type="InterPro" id="IPR031964">
    <property type="entry name" value="CARD_dom"/>
</dbReference>
<accession>A0A8C4WUA9</accession>
<feature type="domain" description="Caspase recruitment" evidence="8">
    <location>
        <begin position="10"/>
        <end position="90"/>
    </location>
</feature>
<evidence type="ECO:0000256" key="7">
    <source>
        <dbReference type="SAM" id="Phobius"/>
    </source>
</evidence>
<dbReference type="Pfam" id="PF16739">
    <property type="entry name" value="CARD_2"/>
    <property type="match status" value="1"/>
</dbReference>
<evidence type="ECO:0000256" key="5">
    <source>
        <dbReference type="ARBA" id="ARBA00022859"/>
    </source>
</evidence>
<feature type="compositionally biased region" description="Polar residues" evidence="6">
    <location>
        <begin position="102"/>
        <end position="128"/>
    </location>
</feature>
<dbReference type="InterPro" id="IPR011029">
    <property type="entry name" value="DEATH-like_dom_sf"/>
</dbReference>
<dbReference type="Proteomes" id="UP000694388">
    <property type="component" value="Unplaced"/>
</dbReference>
<evidence type="ECO:0000256" key="3">
    <source>
        <dbReference type="ARBA" id="ARBA00022588"/>
    </source>
</evidence>
<dbReference type="GO" id="GO:0005737">
    <property type="term" value="C:cytoplasm"/>
    <property type="evidence" value="ECO:0007669"/>
    <property type="project" value="UniProtKB-ARBA"/>
</dbReference>
<evidence type="ECO:0000259" key="8">
    <source>
        <dbReference type="Pfam" id="PF16739"/>
    </source>
</evidence>
<keyword evidence="7" id="KW-0812">Transmembrane</keyword>
<protein>
    <recommendedName>
        <fullName evidence="8">Caspase recruitment domain-containing protein</fullName>
    </recommendedName>
</protein>
<dbReference type="AlphaFoldDB" id="A0A8C4WUA9"/>
<reference evidence="9" key="1">
    <citation type="submission" date="2025-08" db="UniProtKB">
        <authorList>
            <consortium name="Ensembl"/>
        </authorList>
    </citation>
    <scope>IDENTIFICATION</scope>
</reference>
<sequence>MDDPMDDWRRRNMKYFMNMDAAVLLPHLVCLTDHERDIILKRARFENCLDAMTCLLDDVHRRWKQSSYQQLLQALNHCEYKEIAQEMERELIRVNLSSESSGTYRSGNYGQTRNASKLSEPPSSQNAASIHHSMSEMARGSGSQEQRQKEKVSYSLPDATIVHPQFQTYGTAAVSVSKQNEGLSTGENVIPAGSTGKTSPCSEINDYPIGVKEVGMVESPGVASSKSENLKPHIKSETVAHTNVTHSENIDLRPALDAPAVETNAREGGDMAVPEESDEKPEMLMSHAYSSLHLADLQISTMTTPGISERPDPECTVTRPNDDQMESLSAEHTCANSQTQDGNDSVNRKRQKIDALQGYQNWERDDDDNNFSRCDQSFDTAQNVSNFSGFGDLSYNDLTPAMKIKEPNEEKMQNIPNKTKANGEELIRVSTGDEACKNTNNISEFYVSTRASPEHKEDYQAQPGVGEGISQRRLTSSLTEDAQSQIPSGGEPVDNCCWMNRNVHNPRFSNFDSFSGHAPGDEKGSWLPYLIVTAMFCVALIFIKQRYKSS</sequence>
<evidence type="ECO:0000313" key="10">
    <source>
        <dbReference type="Proteomes" id="UP000694388"/>
    </source>
</evidence>
<evidence type="ECO:0000256" key="1">
    <source>
        <dbReference type="ARBA" id="ARBA00022499"/>
    </source>
</evidence>
<keyword evidence="7" id="KW-1133">Transmembrane helix</keyword>
<feature type="region of interest" description="Disordered" evidence="6">
    <location>
        <begin position="102"/>
        <end position="153"/>
    </location>
</feature>
<evidence type="ECO:0000256" key="2">
    <source>
        <dbReference type="ARBA" id="ARBA00022553"/>
    </source>
</evidence>
<name>A0A8C4WUA9_EPTBU</name>
<keyword evidence="1" id="KW-1017">Isopeptide bond</keyword>
<keyword evidence="5" id="KW-0391">Immunity</keyword>
<proteinExistence type="predicted"/>
<dbReference type="Ensembl" id="ENSEBUT00000011987.1">
    <property type="protein sequence ID" value="ENSEBUP00000011417.1"/>
    <property type="gene ID" value="ENSEBUG00000007325.1"/>
</dbReference>
<keyword evidence="4" id="KW-0832">Ubl conjugation</keyword>
<keyword evidence="7" id="KW-0472">Membrane</keyword>
<feature type="transmembrane region" description="Helical" evidence="7">
    <location>
        <begin position="526"/>
        <end position="543"/>
    </location>
</feature>
<dbReference type="GO" id="GO:0045087">
    <property type="term" value="P:innate immune response"/>
    <property type="evidence" value="ECO:0007669"/>
    <property type="project" value="UniProtKB-KW"/>
</dbReference>
<keyword evidence="2" id="KW-0597">Phosphoprotein</keyword>
<keyword evidence="3" id="KW-0399">Innate immunity</keyword>
<evidence type="ECO:0000256" key="4">
    <source>
        <dbReference type="ARBA" id="ARBA00022843"/>
    </source>
</evidence>